<evidence type="ECO:0000313" key="10">
    <source>
        <dbReference type="EMBL" id="KAB7234303.1"/>
    </source>
</evidence>
<reference evidence="12" key="3">
    <citation type="submission" date="2023-10" db="EMBL/GenBank/DDBJ databases">
        <title>Supernatant from a Refined Defined Microbial Community Protects Mice from Clostridioides difficile Infection.</title>
        <authorList>
            <person name="Douchant K."/>
            <person name="He S.-M."/>
            <person name="Noordhof C."/>
            <person name="Greenlaw J."/>
            <person name="Schroeter K."/>
            <person name="Vancuren S.J."/>
            <person name="Sjaarda C."/>
            <person name="Allen-Vercoe E."/>
            <person name="Gloor G.B."/>
            <person name="Vanner S.J."/>
            <person name="Petrof E.O."/>
            <person name="Sheth P.M."/>
            <person name="Guzman M."/>
        </authorList>
    </citation>
    <scope>NUCLEOTIDE SEQUENCE</scope>
    <source>
        <strain evidence="12">16-6-I_4_FM</strain>
    </source>
</reference>
<dbReference type="AlphaFoldDB" id="A0A151C8Y2"/>
<evidence type="ECO:0000256" key="6">
    <source>
        <dbReference type="ARBA" id="ARBA00023010"/>
    </source>
</evidence>
<evidence type="ECO:0000313" key="13">
    <source>
        <dbReference type="EMBL" id="PKC91344.1"/>
    </source>
</evidence>
<dbReference type="EMBL" id="JAWUDL010000013">
    <property type="protein sequence ID" value="MDW7546657.1"/>
    <property type="molecule type" value="Genomic_DNA"/>
</dbReference>
<evidence type="ECO:0000256" key="4">
    <source>
        <dbReference type="ARBA" id="ARBA00022927"/>
    </source>
</evidence>
<evidence type="ECO:0000256" key="5">
    <source>
        <dbReference type="ARBA" id="ARBA00022989"/>
    </source>
</evidence>
<name>A0A151C8Y2_BIFLN</name>
<dbReference type="EMBL" id="WDRV01000013">
    <property type="protein sequence ID" value="KAB7321736.1"/>
    <property type="molecule type" value="Genomic_DNA"/>
</dbReference>
<dbReference type="Pfam" id="PF02416">
    <property type="entry name" value="TatA_B_E"/>
    <property type="match status" value="1"/>
</dbReference>
<reference evidence="13 14" key="1">
    <citation type="submission" date="2017-12" db="EMBL/GenBank/DDBJ databases">
        <title>Bifidobacterium longum APC/DPC strains.</title>
        <authorList>
            <person name="Arboleya S."/>
        </authorList>
    </citation>
    <scope>NUCLEOTIDE SEQUENCE [LARGE SCALE GENOMIC DNA]</scope>
    <source>
        <strain evidence="13 14">APC1503</strain>
    </source>
</reference>
<gene>
    <name evidence="13" type="ORF">APC1503_0092</name>
    <name evidence="11" type="ORF">GBB65_09570</name>
    <name evidence="10" type="ORF">GBC43_10630</name>
    <name evidence="9" type="ORF">GBI87_06340</name>
    <name evidence="12" type="ORF">SCX10_07465</name>
</gene>
<evidence type="ECO:0000256" key="1">
    <source>
        <dbReference type="ARBA" id="ARBA00004167"/>
    </source>
</evidence>
<keyword evidence="7 8" id="KW-0472">Membrane</keyword>
<comment type="caution">
    <text evidence="13">The sequence shown here is derived from an EMBL/GenBank/DDBJ whole genome shotgun (WGS) entry which is preliminary data.</text>
</comment>
<reference evidence="15 16" key="2">
    <citation type="journal article" date="2019" name="Nat. Med.">
        <title>A library of human gut bacterial isolates paired with longitudinal multiomics data enables mechanistic microbiome research.</title>
        <authorList>
            <person name="Poyet M."/>
            <person name="Groussin M."/>
            <person name="Gibbons S.M."/>
            <person name="Avila-Pacheco J."/>
            <person name="Jiang X."/>
            <person name="Kearney S.M."/>
            <person name="Perrotta A.R."/>
            <person name="Berdy B."/>
            <person name="Zhao S."/>
            <person name="Lieberman T.D."/>
            <person name="Swanson P.K."/>
            <person name="Smith M."/>
            <person name="Roesemann S."/>
            <person name="Alexander J.E."/>
            <person name="Rich S.A."/>
            <person name="Livny J."/>
            <person name="Vlamakis H."/>
            <person name="Clish C."/>
            <person name="Bullock K."/>
            <person name="Deik A."/>
            <person name="Scott J."/>
            <person name="Pierce K.A."/>
            <person name="Xavier R.J."/>
            <person name="Alm E.J."/>
        </authorList>
    </citation>
    <scope>NUCLEOTIDE SEQUENCE [LARGE SCALE GENOMIC DNA]</scope>
    <source>
        <strain evidence="10 16">BIOML-A118</strain>
        <strain evidence="9 17">BIOML-A210</strain>
        <strain evidence="11 15">BIOML-A75</strain>
    </source>
</reference>
<dbReference type="Proteomes" id="UP000467387">
    <property type="component" value="Unassembled WGS sequence"/>
</dbReference>
<feature type="transmembrane region" description="Helical" evidence="8">
    <location>
        <begin position="6"/>
        <end position="22"/>
    </location>
</feature>
<protein>
    <submittedName>
        <fullName evidence="9">MttA family protein</fullName>
    </submittedName>
    <submittedName>
        <fullName evidence="13">MttA/Hcf106 family</fullName>
    </submittedName>
    <submittedName>
        <fullName evidence="12">Twin-arginine translocase TatA/TatE family subunit</fullName>
    </submittedName>
</protein>
<dbReference type="Proteomes" id="UP001272183">
    <property type="component" value="Unassembled WGS sequence"/>
</dbReference>
<dbReference type="GO" id="GO:0016020">
    <property type="term" value="C:membrane"/>
    <property type="evidence" value="ECO:0007669"/>
    <property type="project" value="UniProtKB-ARBA"/>
</dbReference>
<dbReference type="GO" id="GO:0015031">
    <property type="term" value="P:protein transport"/>
    <property type="evidence" value="ECO:0007669"/>
    <property type="project" value="UniProtKB-KW"/>
</dbReference>
<evidence type="ECO:0000313" key="17">
    <source>
        <dbReference type="Proteomes" id="UP000467387"/>
    </source>
</evidence>
<organism evidence="13 14">
    <name type="scientific">Bifidobacterium longum</name>
    <dbReference type="NCBI Taxonomy" id="216816"/>
    <lineage>
        <taxon>Bacteria</taxon>
        <taxon>Bacillati</taxon>
        <taxon>Actinomycetota</taxon>
        <taxon>Actinomycetes</taxon>
        <taxon>Bifidobacteriales</taxon>
        <taxon>Bifidobacteriaceae</taxon>
        <taxon>Bifidobacterium</taxon>
    </lineage>
</organism>
<keyword evidence="3 8" id="KW-0812">Transmembrane</keyword>
<sequence>MLFGISGTELMVILVIALVLVGPDKLPDYARKVGRFIHSMRVRGQALSEQSNIDVHGLVQDSGINDIRKGLDDATQDVNRLLPPIR</sequence>
<evidence type="ECO:0000313" key="9">
    <source>
        <dbReference type="EMBL" id="KAB7057049.1"/>
    </source>
</evidence>
<dbReference type="EMBL" id="WDWU01000007">
    <property type="protein sequence ID" value="KAB7057049.1"/>
    <property type="molecule type" value="Genomic_DNA"/>
</dbReference>
<dbReference type="PRINTS" id="PR01506">
    <property type="entry name" value="TATBPROTEIN"/>
</dbReference>
<dbReference type="RefSeq" id="WP_013410463.1">
    <property type="nucleotide sequence ID" value="NZ_CP013673.1"/>
</dbReference>
<dbReference type="Gene3D" id="1.20.5.3310">
    <property type="match status" value="1"/>
</dbReference>
<evidence type="ECO:0000313" key="12">
    <source>
        <dbReference type="EMBL" id="MDW7546657.1"/>
    </source>
</evidence>
<keyword evidence="6" id="KW-0811">Translocation</keyword>
<comment type="subcellular location">
    <subcellularLocation>
        <location evidence="1">Membrane</location>
        <topology evidence="1">Single-pass membrane protein</topology>
    </subcellularLocation>
</comment>
<keyword evidence="5 8" id="KW-1133">Transmembrane helix</keyword>
<evidence type="ECO:0000313" key="15">
    <source>
        <dbReference type="Proteomes" id="UP000451234"/>
    </source>
</evidence>
<dbReference type="Proteomes" id="UP000451234">
    <property type="component" value="Unassembled WGS sequence"/>
</dbReference>
<evidence type="ECO:0000256" key="3">
    <source>
        <dbReference type="ARBA" id="ARBA00022692"/>
    </source>
</evidence>
<keyword evidence="4" id="KW-0653">Protein transport</keyword>
<evidence type="ECO:0000313" key="16">
    <source>
        <dbReference type="Proteomes" id="UP000460333"/>
    </source>
</evidence>
<accession>A0A151C8Y2</accession>
<dbReference type="Proteomes" id="UP000460333">
    <property type="component" value="Unassembled WGS sequence"/>
</dbReference>
<evidence type="ECO:0000313" key="11">
    <source>
        <dbReference type="EMBL" id="KAB7321736.1"/>
    </source>
</evidence>
<dbReference type="Proteomes" id="UP000232654">
    <property type="component" value="Unassembled WGS sequence"/>
</dbReference>
<evidence type="ECO:0000313" key="14">
    <source>
        <dbReference type="Proteomes" id="UP000232654"/>
    </source>
</evidence>
<evidence type="ECO:0000256" key="8">
    <source>
        <dbReference type="SAM" id="Phobius"/>
    </source>
</evidence>
<evidence type="ECO:0000256" key="2">
    <source>
        <dbReference type="ARBA" id="ARBA00022448"/>
    </source>
</evidence>
<dbReference type="EMBL" id="WDTJ01000026">
    <property type="protein sequence ID" value="KAB7234303.1"/>
    <property type="molecule type" value="Genomic_DNA"/>
</dbReference>
<proteinExistence type="predicted"/>
<keyword evidence="2" id="KW-0813">Transport</keyword>
<dbReference type="InterPro" id="IPR003369">
    <property type="entry name" value="TatA/B/E"/>
</dbReference>
<evidence type="ECO:0000256" key="7">
    <source>
        <dbReference type="ARBA" id="ARBA00023136"/>
    </source>
</evidence>
<dbReference type="EMBL" id="PJDT01000002">
    <property type="protein sequence ID" value="PKC91344.1"/>
    <property type="molecule type" value="Genomic_DNA"/>
</dbReference>